<evidence type="ECO:0000256" key="1">
    <source>
        <dbReference type="ARBA" id="ARBA00005854"/>
    </source>
</evidence>
<evidence type="ECO:0000256" key="3">
    <source>
        <dbReference type="RuleBase" id="RU003719"/>
    </source>
</evidence>
<protein>
    <submittedName>
        <fullName evidence="6">D-3-phosphoglycerate dehydrogenase</fullName>
    </submittedName>
</protein>
<dbReference type="InterPro" id="IPR029752">
    <property type="entry name" value="D-isomer_DH_CS1"/>
</dbReference>
<dbReference type="PROSITE" id="PS00671">
    <property type="entry name" value="D_2_HYDROXYACID_DH_3"/>
    <property type="match status" value="1"/>
</dbReference>
<dbReference type="GO" id="GO:0016618">
    <property type="term" value="F:hydroxypyruvate reductase [NAD(P)H] activity"/>
    <property type="evidence" value="ECO:0007669"/>
    <property type="project" value="TreeGrafter"/>
</dbReference>
<sequence>MGRVLATSRSFSGGSLDLVARLAEAGHELVRGDSAHELEELRPLLADVDAWVAGTAAVTAEHLDAAPRLRIIARYGVGFEAVDVEAAAARGILVTNTPGANSSAVADHAVGLMLAALRSTASGDRRVRAGDWSAVRGRELGAQTVGIVGFGRIGRGVAARLSGFGCRVLVHDPWLSDDQVRAAGAEPATIAQLAAAASVITLHAPGGETLVNAGFLAAAADGLVLVNTARPDLVDERALAEALGSGRVAAYAADTLNGDVSGGTSPLLADELAEHVTITPHLGAQTIEAVDAMGSLAVDNVIAVLAGRPPLHPVR</sequence>
<dbReference type="SUPFAM" id="SSF52283">
    <property type="entry name" value="Formate/glycerate dehydrogenase catalytic domain-like"/>
    <property type="match status" value="1"/>
</dbReference>
<proteinExistence type="inferred from homology"/>
<dbReference type="PANTHER" id="PTHR10996:SF283">
    <property type="entry name" value="GLYOXYLATE_HYDROXYPYRUVATE REDUCTASE B"/>
    <property type="match status" value="1"/>
</dbReference>
<dbReference type="GO" id="GO:0051287">
    <property type="term" value="F:NAD binding"/>
    <property type="evidence" value="ECO:0007669"/>
    <property type="project" value="InterPro"/>
</dbReference>
<dbReference type="SUPFAM" id="SSF51735">
    <property type="entry name" value="NAD(P)-binding Rossmann-fold domains"/>
    <property type="match status" value="1"/>
</dbReference>
<dbReference type="EMBL" id="FNRY01000001">
    <property type="protein sequence ID" value="SEB75934.1"/>
    <property type="molecule type" value="Genomic_DNA"/>
</dbReference>
<dbReference type="InterPro" id="IPR036291">
    <property type="entry name" value="NAD(P)-bd_dom_sf"/>
</dbReference>
<reference evidence="6 7" key="1">
    <citation type="submission" date="2016-10" db="EMBL/GenBank/DDBJ databases">
        <authorList>
            <person name="de Groot N.N."/>
        </authorList>
    </citation>
    <scope>NUCLEOTIDE SEQUENCE [LARGE SCALE GENOMIC DNA]</scope>
    <source>
        <strain evidence="6 7">DSM 21799</strain>
    </source>
</reference>
<dbReference type="STRING" id="640635.SAMN04489806_1703"/>
<evidence type="ECO:0000256" key="2">
    <source>
        <dbReference type="ARBA" id="ARBA00023002"/>
    </source>
</evidence>
<dbReference type="OrthoDB" id="117809at2"/>
<feature type="domain" description="D-isomer specific 2-hydroxyacid dehydrogenase catalytic" evidence="4">
    <location>
        <begin position="22"/>
        <end position="314"/>
    </location>
</feature>
<gene>
    <name evidence="6" type="ORF">SAMN04489806_1703</name>
</gene>
<dbReference type="PANTHER" id="PTHR10996">
    <property type="entry name" value="2-HYDROXYACID DEHYDROGENASE-RELATED"/>
    <property type="match status" value="1"/>
</dbReference>
<dbReference type="AlphaFoldDB" id="A0A1H4LZM4"/>
<dbReference type="InterPro" id="IPR006139">
    <property type="entry name" value="D-isomer_2_OHA_DH_cat_dom"/>
</dbReference>
<name>A0A1H4LZM4_9MICO</name>
<dbReference type="GO" id="GO:0030267">
    <property type="term" value="F:glyoxylate reductase (NADPH) activity"/>
    <property type="evidence" value="ECO:0007669"/>
    <property type="project" value="TreeGrafter"/>
</dbReference>
<dbReference type="Gene3D" id="3.40.50.720">
    <property type="entry name" value="NAD(P)-binding Rossmann-like Domain"/>
    <property type="match status" value="2"/>
</dbReference>
<feature type="domain" description="D-isomer specific 2-hydroxyacid dehydrogenase NAD-binding" evidence="5">
    <location>
        <begin position="110"/>
        <end position="283"/>
    </location>
</feature>
<evidence type="ECO:0000259" key="5">
    <source>
        <dbReference type="Pfam" id="PF02826"/>
    </source>
</evidence>
<keyword evidence="2 3" id="KW-0560">Oxidoreductase</keyword>
<comment type="similarity">
    <text evidence="1 3">Belongs to the D-isomer specific 2-hydroxyacid dehydrogenase family.</text>
</comment>
<dbReference type="RefSeq" id="WP_091182584.1">
    <property type="nucleotide sequence ID" value="NZ_FNRY01000001.1"/>
</dbReference>
<dbReference type="InterPro" id="IPR050223">
    <property type="entry name" value="D-isomer_2-hydroxyacid_DH"/>
</dbReference>
<evidence type="ECO:0000313" key="7">
    <source>
        <dbReference type="Proteomes" id="UP000199183"/>
    </source>
</evidence>
<dbReference type="Proteomes" id="UP000199183">
    <property type="component" value="Unassembled WGS sequence"/>
</dbReference>
<dbReference type="Pfam" id="PF00389">
    <property type="entry name" value="2-Hacid_dh"/>
    <property type="match status" value="1"/>
</dbReference>
<organism evidence="6 7">
    <name type="scientific">Paramicrobacterium humi</name>
    <dbReference type="NCBI Taxonomy" id="640635"/>
    <lineage>
        <taxon>Bacteria</taxon>
        <taxon>Bacillati</taxon>
        <taxon>Actinomycetota</taxon>
        <taxon>Actinomycetes</taxon>
        <taxon>Micrococcales</taxon>
        <taxon>Microbacteriaceae</taxon>
        <taxon>Paramicrobacterium</taxon>
    </lineage>
</organism>
<dbReference type="InterPro" id="IPR029753">
    <property type="entry name" value="D-isomer_DH_CS"/>
</dbReference>
<keyword evidence="7" id="KW-1185">Reference proteome</keyword>
<dbReference type="GO" id="GO:0005829">
    <property type="term" value="C:cytosol"/>
    <property type="evidence" value="ECO:0007669"/>
    <property type="project" value="TreeGrafter"/>
</dbReference>
<dbReference type="Pfam" id="PF02826">
    <property type="entry name" value="2-Hacid_dh_C"/>
    <property type="match status" value="1"/>
</dbReference>
<dbReference type="PROSITE" id="PS00065">
    <property type="entry name" value="D_2_HYDROXYACID_DH_1"/>
    <property type="match status" value="1"/>
</dbReference>
<evidence type="ECO:0000313" key="6">
    <source>
        <dbReference type="EMBL" id="SEB75934.1"/>
    </source>
</evidence>
<evidence type="ECO:0000259" key="4">
    <source>
        <dbReference type="Pfam" id="PF00389"/>
    </source>
</evidence>
<accession>A0A1H4LZM4</accession>
<dbReference type="InterPro" id="IPR006140">
    <property type="entry name" value="D-isomer_DH_NAD-bd"/>
</dbReference>